<feature type="transmembrane region" description="Helical" evidence="10">
    <location>
        <begin position="6"/>
        <end position="23"/>
    </location>
</feature>
<protein>
    <submittedName>
        <fullName evidence="11">Pheromone B beta 1 receptor</fullName>
    </submittedName>
</protein>
<dbReference type="Proteomes" id="UP000092993">
    <property type="component" value="Unassembled WGS sequence"/>
</dbReference>
<dbReference type="GO" id="GO:0000750">
    <property type="term" value="P:pheromone-dependent signal transduction involved in conjugation with cellular fusion"/>
    <property type="evidence" value="ECO:0007669"/>
    <property type="project" value="TreeGrafter"/>
</dbReference>
<dbReference type="PRINTS" id="PR00899">
    <property type="entry name" value="GPCRSTE3"/>
</dbReference>
<dbReference type="InterPro" id="IPR001499">
    <property type="entry name" value="GPCR_STE3"/>
</dbReference>
<evidence type="ECO:0000256" key="5">
    <source>
        <dbReference type="ARBA" id="ARBA00022989"/>
    </source>
</evidence>
<feature type="transmembrane region" description="Helical" evidence="10">
    <location>
        <begin position="111"/>
        <end position="128"/>
    </location>
</feature>
<proteinExistence type="inferred from homology"/>
<dbReference type="GO" id="GO:0005886">
    <property type="term" value="C:plasma membrane"/>
    <property type="evidence" value="ECO:0007669"/>
    <property type="project" value="TreeGrafter"/>
</dbReference>
<keyword evidence="12" id="KW-1185">Reference proteome</keyword>
<name>A0A1C7MHH1_GRIFR</name>
<comment type="subcellular location">
    <subcellularLocation>
        <location evidence="1">Membrane</location>
        <topology evidence="1">Multi-pass membrane protein</topology>
    </subcellularLocation>
</comment>
<keyword evidence="3" id="KW-0589">Pheromone response</keyword>
<sequence length="455" mass="51584">MYYPALPAGAFIAAVFVLIPIPAHWRARNVATLSIIVWLFVMDVIYGVNAIVWDDSVEIHMLVWCDITTKITIGASTALPAAVMCVCKHLELVASGRVVRLTSDDKRRRMIFELIMCYGIPACLWPCTTLSKAIDSTSSNSLVVNRRPTILSLRFYAAFALYHFFRQRFIFSMRLQSSNSALSTSRYLRLIAMSITEIIWQTALTALVMYDNISPGLRPWTNWADVHSNFSRVGQFFILEFMPSYQRQFFLFFWVMPISSFIFFIFFGFGEETMKDYRIPVNWIRRRVFRQNITKDSSFGSMSLRPMRAAISSTRSTIIISSDFEDDQILPPYGSPIKARAILIPQEKDAFGGVAKTVEISLDEHDILSTIPSSPSTTISSSSESVHRIVISDPFPASRPPSPHAVMVLSTPCPEYRGPFSIPTVFPTPSDTTHRDGLQVTVYTQTEHHIYFELV</sequence>
<gene>
    <name evidence="11" type="primary">BBR1_1</name>
    <name evidence="11" type="ORF">A0H81_05272</name>
</gene>
<dbReference type="OrthoDB" id="2874149at2759"/>
<dbReference type="CDD" id="cd14966">
    <property type="entry name" value="7tmD_STE3"/>
    <property type="match status" value="1"/>
</dbReference>
<keyword evidence="4 10" id="KW-0812">Transmembrane</keyword>
<evidence type="ECO:0000256" key="7">
    <source>
        <dbReference type="ARBA" id="ARBA00023136"/>
    </source>
</evidence>
<dbReference type="Pfam" id="PF02076">
    <property type="entry name" value="STE3"/>
    <property type="match status" value="2"/>
</dbReference>
<evidence type="ECO:0000313" key="12">
    <source>
        <dbReference type="Proteomes" id="UP000092993"/>
    </source>
</evidence>
<dbReference type="GO" id="GO:0004932">
    <property type="term" value="F:mating-type factor pheromone receptor activity"/>
    <property type="evidence" value="ECO:0007669"/>
    <property type="project" value="InterPro"/>
</dbReference>
<dbReference type="OMA" id="ARTHATN"/>
<dbReference type="AlphaFoldDB" id="A0A1C7MHH1"/>
<reference evidence="11 12" key="1">
    <citation type="submission" date="2016-03" db="EMBL/GenBank/DDBJ databases">
        <title>Whole genome sequencing of Grifola frondosa 9006-11.</title>
        <authorList>
            <person name="Min B."/>
            <person name="Park H."/>
            <person name="Kim J.-G."/>
            <person name="Cho H."/>
            <person name="Oh Y.-L."/>
            <person name="Kong W.-S."/>
            <person name="Choi I.-G."/>
        </authorList>
    </citation>
    <scope>NUCLEOTIDE SEQUENCE [LARGE SCALE GENOMIC DNA]</scope>
    <source>
        <strain evidence="11 12">9006-11</strain>
    </source>
</reference>
<evidence type="ECO:0000256" key="8">
    <source>
        <dbReference type="ARBA" id="ARBA00023170"/>
    </source>
</evidence>
<evidence type="ECO:0000256" key="6">
    <source>
        <dbReference type="ARBA" id="ARBA00023040"/>
    </source>
</evidence>
<evidence type="ECO:0000256" key="2">
    <source>
        <dbReference type="ARBA" id="ARBA00011085"/>
    </source>
</evidence>
<evidence type="ECO:0000256" key="1">
    <source>
        <dbReference type="ARBA" id="ARBA00004141"/>
    </source>
</evidence>
<keyword evidence="7 10" id="KW-0472">Membrane</keyword>
<keyword evidence="8 11" id="KW-0675">Receptor</keyword>
<evidence type="ECO:0000256" key="10">
    <source>
        <dbReference type="SAM" id="Phobius"/>
    </source>
</evidence>
<evidence type="ECO:0000256" key="9">
    <source>
        <dbReference type="ARBA" id="ARBA00023224"/>
    </source>
</evidence>
<evidence type="ECO:0000256" key="3">
    <source>
        <dbReference type="ARBA" id="ARBA00022507"/>
    </source>
</evidence>
<feature type="transmembrane region" description="Helical" evidence="10">
    <location>
        <begin position="30"/>
        <end position="51"/>
    </location>
</feature>
<organism evidence="11 12">
    <name type="scientific">Grifola frondosa</name>
    <name type="common">Maitake</name>
    <name type="synonym">Polyporus frondosus</name>
    <dbReference type="NCBI Taxonomy" id="5627"/>
    <lineage>
        <taxon>Eukaryota</taxon>
        <taxon>Fungi</taxon>
        <taxon>Dikarya</taxon>
        <taxon>Basidiomycota</taxon>
        <taxon>Agaricomycotina</taxon>
        <taxon>Agaricomycetes</taxon>
        <taxon>Polyporales</taxon>
        <taxon>Grifolaceae</taxon>
        <taxon>Grifola</taxon>
    </lineage>
</organism>
<dbReference type="EMBL" id="LUGG01000005">
    <property type="protein sequence ID" value="OBZ74474.1"/>
    <property type="molecule type" value="Genomic_DNA"/>
</dbReference>
<evidence type="ECO:0000313" key="11">
    <source>
        <dbReference type="EMBL" id="OBZ74474.1"/>
    </source>
</evidence>
<accession>A0A1C7MHH1</accession>
<dbReference type="PANTHER" id="PTHR28097:SF1">
    <property type="entry name" value="PHEROMONE A FACTOR RECEPTOR"/>
    <property type="match status" value="1"/>
</dbReference>
<comment type="similarity">
    <text evidence="2">Belongs to the G-protein coupled receptor 4 family.</text>
</comment>
<feature type="transmembrane region" description="Helical" evidence="10">
    <location>
        <begin position="249"/>
        <end position="269"/>
    </location>
</feature>
<feature type="transmembrane region" description="Helical" evidence="10">
    <location>
        <begin position="186"/>
        <end position="210"/>
    </location>
</feature>
<comment type="caution">
    <text evidence="11">The sequence shown here is derived from an EMBL/GenBank/DDBJ whole genome shotgun (WGS) entry which is preliminary data.</text>
</comment>
<dbReference type="PANTHER" id="PTHR28097">
    <property type="entry name" value="PHEROMONE A FACTOR RECEPTOR"/>
    <property type="match status" value="1"/>
</dbReference>
<feature type="transmembrane region" description="Helical" evidence="10">
    <location>
        <begin position="148"/>
        <end position="165"/>
    </location>
</feature>
<evidence type="ECO:0000256" key="4">
    <source>
        <dbReference type="ARBA" id="ARBA00022692"/>
    </source>
</evidence>
<keyword evidence="9" id="KW-0807">Transducer</keyword>
<keyword evidence="5 10" id="KW-1133">Transmembrane helix</keyword>
<keyword evidence="6" id="KW-0297">G-protein coupled receptor</keyword>